<protein>
    <submittedName>
        <fullName evidence="2">Oligomeric complex cog6</fullName>
    </submittedName>
</protein>
<dbReference type="GO" id="GO:0006891">
    <property type="term" value="P:intra-Golgi vesicle-mediated transport"/>
    <property type="evidence" value="ECO:0007669"/>
    <property type="project" value="InterPro"/>
</dbReference>
<dbReference type="GO" id="GO:0017119">
    <property type="term" value="C:Golgi transport complex"/>
    <property type="evidence" value="ECO:0007669"/>
    <property type="project" value="InterPro"/>
</dbReference>
<dbReference type="PANTHER" id="PTHR21506:SF0">
    <property type="entry name" value="CONSERVED OLIGOMERIC GOLGI COMPLEX SUBUNIT 6"/>
    <property type="match status" value="1"/>
</dbReference>
<name>A0A0M8MRY1_9BASI</name>
<dbReference type="SMART" id="SM01087">
    <property type="entry name" value="COG6"/>
    <property type="match status" value="1"/>
</dbReference>
<dbReference type="STRING" id="77020.A0A0M8MRY1"/>
<comment type="caution">
    <text evidence="2">The sequence shown here is derived from an EMBL/GenBank/DDBJ whole genome shotgun (WGS) entry which is preliminary data.</text>
</comment>
<dbReference type="RefSeq" id="XP_017990053.1">
    <property type="nucleotide sequence ID" value="XM_018134829.1"/>
</dbReference>
<reference evidence="2 3" key="1">
    <citation type="submission" date="2015-07" db="EMBL/GenBank/DDBJ databases">
        <title>Draft Genome Sequence of Malassezia furfur CBS1878 and Malassezia pachydermatis CBS1879.</title>
        <authorList>
            <person name="Triana S."/>
            <person name="Ohm R."/>
            <person name="Gonzalez A."/>
            <person name="DeCock H."/>
            <person name="Restrepo S."/>
            <person name="Celis A."/>
        </authorList>
    </citation>
    <scope>NUCLEOTIDE SEQUENCE [LARGE SCALE GENOMIC DNA]</scope>
    <source>
        <strain evidence="2 3">CBS 1879</strain>
    </source>
</reference>
<evidence type="ECO:0000259" key="1">
    <source>
        <dbReference type="Pfam" id="PF20653"/>
    </source>
</evidence>
<gene>
    <name evidence="2" type="ORF">Malapachy_0304</name>
</gene>
<dbReference type="Proteomes" id="UP000037751">
    <property type="component" value="Unassembled WGS sequence"/>
</dbReference>
<keyword evidence="3" id="KW-1185">Reference proteome</keyword>
<accession>A0A0M8MRY1</accession>
<dbReference type="EMBL" id="LGAV01000014">
    <property type="protein sequence ID" value="KOS12421.1"/>
    <property type="molecule type" value="Genomic_DNA"/>
</dbReference>
<dbReference type="OrthoDB" id="272987at2759"/>
<organism evidence="2 3">
    <name type="scientific">Malassezia pachydermatis</name>
    <dbReference type="NCBI Taxonomy" id="77020"/>
    <lineage>
        <taxon>Eukaryota</taxon>
        <taxon>Fungi</taxon>
        <taxon>Dikarya</taxon>
        <taxon>Basidiomycota</taxon>
        <taxon>Ustilaginomycotina</taxon>
        <taxon>Malasseziomycetes</taxon>
        <taxon>Malasseziales</taxon>
        <taxon>Malasseziaceae</taxon>
        <taxon>Malassezia</taxon>
    </lineage>
</organism>
<proteinExistence type="predicted"/>
<evidence type="ECO:0000313" key="3">
    <source>
        <dbReference type="Proteomes" id="UP000037751"/>
    </source>
</evidence>
<dbReference type="AlphaFoldDB" id="A0A0M8MRY1"/>
<dbReference type="PANTHER" id="PTHR21506">
    <property type="entry name" value="COMPONENT OF OLIGOMERIC GOLGI COMPLEX 6"/>
    <property type="match status" value="1"/>
</dbReference>
<feature type="domain" description="Conserved Oligomeric Golgi complex subunit 6 C-terminal" evidence="1">
    <location>
        <begin position="201"/>
        <end position="588"/>
    </location>
</feature>
<evidence type="ECO:0000313" key="2">
    <source>
        <dbReference type="EMBL" id="KOS12421.1"/>
    </source>
</evidence>
<dbReference type="Pfam" id="PF20653">
    <property type="entry name" value="COG6_C"/>
    <property type="match status" value="1"/>
</dbReference>
<dbReference type="VEuPathDB" id="FungiDB:Malapachy_0304"/>
<dbReference type="InterPro" id="IPR048369">
    <property type="entry name" value="COG6_C"/>
</dbReference>
<dbReference type="InterPro" id="IPR010490">
    <property type="entry name" value="COG6"/>
</dbReference>
<sequence length="688" mass="75878">MASAASAPVPRVSARVRAMLAAPPVPEDVQTALQTMQMMYEEDRLPAVSSLPSRLRRDRQRYSNAATHRFCDALAAVDAACETVQADTQSALDRITATYEHMSRVSLASRVLGEQADSLRTQIAATRAHQALAEQVLARLTLTPDEAQCLTEAEAPIDAAFFAAMDRIPTILESSMLLVDACVPDDPSALTSSTIPEEAQLTKDLRERATQLQQQGLSRLARWCSSELRQRPLDGAHVSETLREALRRLASDEDRFEYVPDLLTPSATMTAFAETRAGRWPDAFRDALTHGAQSRPIDMHAHDAVRYVSDMLAWIHQALATERDMLTSLFPTTEAAQRRIGAPHMDDMEASVGASLAKWHRRILERSLAGCASPLQQRVQQTLSTERTPLILLRLYLVLRFYRVTMEHTVGVASPLCGALDELLLLADAALVHALQQVCWPLRSAPTLTRVPDAYPTALDTLRTLLEACGRADEEATSMYTRITQQLIEPLHHLVASSPTSTPAPAPTSSWLRPRLLFGAPTQPSVQPWDVYTTQLEAWLPLAHILAPYQTHVQGQYEAIQRDALDAAQHLLALHTDELVKASGLATLTGPEPPLEAFARTWAAFCASTQLLLAPRSLDRVPEASLRRAIHRAALLHVAQTYTQAKTQWPTLPTTSDDVYTVLDVMDIKTQRPSDVVQQVLTSTDQST</sequence>
<dbReference type="GeneID" id="28726704"/>